<comment type="subunit">
    <text evidence="3 12">Homotetramer.</text>
</comment>
<dbReference type="EMBL" id="JAWCUI010000058">
    <property type="protein sequence ID" value="KAL1890868.1"/>
    <property type="molecule type" value="Genomic_DNA"/>
</dbReference>
<dbReference type="Pfam" id="PF06437">
    <property type="entry name" value="ISN1"/>
    <property type="match status" value="1"/>
</dbReference>
<evidence type="ECO:0000256" key="2">
    <source>
        <dbReference type="ARBA" id="ARBA00005307"/>
    </source>
</evidence>
<comment type="function">
    <text evidence="12">IMP-specific 5'-nucleotidase involved in IMP (inositol monophosphate) degradation.</text>
</comment>
<evidence type="ECO:0000256" key="11">
    <source>
        <dbReference type="ARBA" id="ARBA00047413"/>
    </source>
</evidence>
<dbReference type="Proteomes" id="UP001583186">
    <property type="component" value="Unassembled WGS sequence"/>
</dbReference>
<comment type="caution">
    <text evidence="13">The sequence shown here is derived from an EMBL/GenBank/DDBJ whole genome shotgun (WGS) entry which is preliminary data.</text>
</comment>
<keyword evidence="10 12" id="KW-0546">Nucleotide metabolism</keyword>
<evidence type="ECO:0000256" key="7">
    <source>
        <dbReference type="ARBA" id="ARBA00022801"/>
    </source>
</evidence>
<evidence type="ECO:0000313" key="13">
    <source>
        <dbReference type="EMBL" id="KAL1890868.1"/>
    </source>
</evidence>
<evidence type="ECO:0000256" key="8">
    <source>
        <dbReference type="ARBA" id="ARBA00022840"/>
    </source>
</evidence>
<comment type="cofactor">
    <cofactor evidence="1 12">
        <name>Mg(2+)</name>
        <dbReference type="ChEBI" id="CHEBI:18420"/>
    </cofactor>
</comment>
<protein>
    <recommendedName>
        <fullName evidence="4 12">IMP-specific 5'-nucleotidase 1</fullName>
        <ecNumber evidence="12">3.1.3.-</ecNumber>
    </recommendedName>
</protein>
<keyword evidence="9 12" id="KW-0460">Magnesium</keyword>
<keyword evidence="7 12" id="KW-0378">Hydrolase</keyword>
<evidence type="ECO:0000256" key="6">
    <source>
        <dbReference type="ARBA" id="ARBA00022741"/>
    </source>
</evidence>
<evidence type="ECO:0000256" key="5">
    <source>
        <dbReference type="ARBA" id="ARBA00022723"/>
    </source>
</evidence>
<name>A0ABR3YRE6_9PEZI</name>
<dbReference type="EC" id="3.1.3.-" evidence="12"/>
<sequence length="476" mass="52276">MTSKYRVEYALKSHRRDQLIEWVKGLLISPFVLFSQPAGDFEDVDAVFDANTAEVRRRYAEIMRGIEAMIDEHRQLQDLQSLQAPKQAPRPSRLQMLVPTAGPFFTALPLEAAFMYQDARRHISSRRLVPPSFNDVRLTLNTAQLMALTATSAHGANGTKHDRDGTAVGGQHSADTLQLVTFDGDLTLYADGQNLEPDSPIIPRIMALLRRNIKVGIVTAAGYDAAEKYYERLHGLLDAVHASTELTTAQKHSLLVVGGEASFVFSYCATAPANALLAPVDPADWMPDAMKQWPTDDLNQLLDLAETTLRACVDRMQLPAQILRKARAVGMIPLARQNSQHPNDLIQIARESLEEIVLTVQKRLEVSPAGRAGRVPFCAFNGGRDVFVDIGDKSWGVLICQHALLFLGKPGMPGSPPPPELQDEVVARPGTTLHVGDQFLSAGANDFRARRAATTAWVANPLETEALLDELLELIG</sequence>
<dbReference type="InterPro" id="IPR009453">
    <property type="entry name" value="ISN1"/>
</dbReference>
<dbReference type="GO" id="GO:0016787">
    <property type="term" value="F:hydrolase activity"/>
    <property type="evidence" value="ECO:0007669"/>
    <property type="project" value="UniProtKB-KW"/>
</dbReference>
<reference evidence="13 14" key="1">
    <citation type="journal article" date="2024" name="IMA Fungus">
        <title>IMA Genome - F19 : A genome assembly and annotation guide to empower mycologists, including annotated draft genome sequences of Ceratocystis pirilliformis, Diaporthe australafricana, Fusarium ophioides, Paecilomyces lecythidis, and Sporothrix stenoceras.</title>
        <authorList>
            <person name="Aylward J."/>
            <person name="Wilson A.M."/>
            <person name="Visagie C.M."/>
            <person name="Spraker J."/>
            <person name="Barnes I."/>
            <person name="Buitendag C."/>
            <person name="Ceriani C."/>
            <person name="Del Mar Angel L."/>
            <person name="du Plessis D."/>
            <person name="Fuchs T."/>
            <person name="Gasser K."/>
            <person name="Kramer D."/>
            <person name="Li W."/>
            <person name="Munsamy K."/>
            <person name="Piso A."/>
            <person name="Price J.L."/>
            <person name="Sonnekus B."/>
            <person name="Thomas C."/>
            <person name="van der Nest A."/>
            <person name="van Dijk A."/>
            <person name="van Heerden A."/>
            <person name="van Vuuren N."/>
            <person name="Yilmaz N."/>
            <person name="Duong T.A."/>
            <person name="van der Merwe N.A."/>
            <person name="Wingfield M.J."/>
            <person name="Wingfield B.D."/>
        </authorList>
    </citation>
    <scope>NUCLEOTIDE SEQUENCE [LARGE SCALE GENOMIC DNA]</scope>
    <source>
        <strain evidence="13 14">CMW 5346</strain>
    </source>
</reference>
<evidence type="ECO:0000256" key="1">
    <source>
        <dbReference type="ARBA" id="ARBA00001946"/>
    </source>
</evidence>
<dbReference type="PANTHER" id="PTHR28213">
    <property type="entry name" value="IMP-SPECIFIC 5'-NUCLEOTIDASE 1"/>
    <property type="match status" value="1"/>
</dbReference>
<comment type="similarity">
    <text evidence="2 12">Belongs to the ISN1 family.</text>
</comment>
<evidence type="ECO:0000313" key="14">
    <source>
        <dbReference type="Proteomes" id="UP001583186"/>
    </source>
</evidence>
<keyword evidence="14" id="KW-1185">Reference proteome</keyword>
<evidence type="ECO:0000256" key="10">
    <source>
        <dbReference type="ARBA" id="ARBA00023080"/>
    </source>
</evidence>
<keyword evidence="8" id="KW-0067">ATP-binding</keyword>
<dbReference type="PIRSF" id="PIRSF028836">
    <property type="entry name" value="ISN1"/>
    <property type="match status" value="1"/>
</dbReference>
<keyword evidence="5" id="KW-0479">Metal-binding</keyword>
<comment type="catalytic activity">
    <reaction evidence="11">
        <text>IMP + H2O = inosine + phosphate</text>
        <dbReference type="Rhea" id="RHEA:27718"/>
        <dbReference type="ChEBI" id="CHEBI:15377"/>
        <dbReference type="ChEBI" id="CHEBI:17596"/>
        <dbReference type="ChEBI" id="CHEBI:43474"/>
        <dbReference type="ChEBI" id="CHEBI:58053"/>
        <dbReference type="EC" id="3.1.3.99"/>
    </reaction>
</comment>
<organism evidence="13 14">
    <name type="scientific">Sporothrix stenoceras</name>
    <dbReference type="NCBI Taxonomy" id="5173"/>
    <lineage>
        <taxon>Eukaryota</taxon>
        <taxon>Fungi</taxon>
        <taxon>Dikarya</taxon>
        <taxon>Ascomycota</taxon>
        <taxon>Pezizomycotina</taxon>
        <taxon>Sordariomycetes</taxon>
        <taxon>Sordariomycetidae</taxon>
        <taxon>Ophiostomatales</taxon>
        <taxon>Ophiostomataceae</taxon>
        <taxon>Sporothrix</taxon>
    </lineage>
</organism>
<evidence type="ECO:0000256" key="4">
    <source>
        <dbReference type="ARBA" id="ARBA00015544"/>
    </source>
</evidence>
<gene>
    <name evidence="13" type="primary">ISN1</name>
    <name evidence="13" type="ORF">Sste5346_008009</name>
</gene>
<accession>A0ABR3YRE6</accession>
<keyword evidence="6" id="KW-0547">Nucleotide-binding</keyword>
<proteinExistence type="inferred from homology"/>
<evidence type="ECO:0000256" key="3">
    <source>
        <dbReference type="ARBA" id="ARBA00011881"/>
    </source>
</evidence>
<dbReference type="PANTHER" id="PTHR28213:SF1">
    <property type="entry name" value="IMP-SPECIFIC 5'-NUCLEOTIDASE 1"/>
    <property type="match status" value="1"/>
</dbReference>
<evidence type="ECO:0000256" key="12">
    <source>
        <dbReference type="PIRNR" id="PIRNR028836"/>
    </source>
</evidence>
<evidence type="ECO:0000256" key="9">
    <source>
        <dbReference type="ARBA" id="ARBA00022842"/>
    </source>
</evidence>